<dbReference type="Proteomes" id="UP000004508">
    <property type="component" value="Unassembled WGS sequence"/>
</dbReference>
<accession>D6TDH5</accession>
<organism evidence="1 2">
    <name type="scientific">Ktedonobacter racemifer DSM 44963</name>
    <dbReference type="NCBI Taxonomy" id="485913"/>
    <lineage>
        <taxon>Bacteria</taxon>
        <taxon>Bacillati</taxon>
        <taxon>Chloroflexota</taxon>
        <taxon>Ktedonobacteria</taxon>
        <taxon>Ktedonobacterales</taxon>
        <taxon>Ktedonobacteraceae</taxon>
        <taxon>Ktedonobacter</taxon>
    </lineage>
</organism>
<name>D6TDH5_KTERA</name>
<gene>
    <name evidence="1" type="ORF">Krac_9753</name>
</gene>
<proteinExistence type="predicted"/>
<reference evidence="1 2" key="1">
    <citation type="journal article" date="2011" name="Stand. Genomic Sci.">
        <title>Non-contiguous finished genome sequence and contextual data of the filamentous soil bacterium Ktedonobacter racemifer type strain (SOSP1-21).</title>
        <authorList>
            <person name="Chang Y.J."/>
            <person name="Land M."/>
            <person name="Hauser L."/>
            <person name="Chertkov O."/>
            <person name="Del Rio T.G."/>
            <person name="Nolan M."/>
            <person name="Copeland A."/>
            <person name="Tice H."/>
            <person name="Cheng J.F."/>
            <person name="Lucas S."/>
            <person name="Han C."/>
            <person name="Goodwin L."/>
            <person name="Pitluck S."/>
            <person name="Ivanova N."/>
            <person name="Ovchinikova G."/>
            <person name="Pati A."/>
            <person name="Chen A."/>
            <person name="Palaniappan K."/>
            <person name="Mavromatis K."/>
            <person name="Liolios K."/>
            <person name="Brettin T."/>
            <person name="Fiebig A."/>
            <person name="Rohde M."/>
            <person name="Abt B."/>
            <person name="Goker M."/>
            <person name="Detter J.C."/>
            <person name="Woyke T."/>
            <person name="Bristow J."/>
            <person name="Eisen J.A."/>
            <person name="Markowitz V."/>
            <person name="Hugenholtz P."/>
            <person name="Kyrpides N.C."/>
            <person name="Klenk H.P."/>
            <person name="Lapidus A."/>
        </authorList>
    </citation>
    <scope>NUCLEOTIDE SEQUENCE [LARGE SCALE GENOMIC DNA]</scope>
    <source>
        <strain evidence="2">DSM 44963</strain>
    </source>
</reference>
<dbReference type="AlphaFoldDB" id="D6TDH5"/>
<protein>
    <submittedName>
        <fullName evidence="1">Uncharacterized protein</fullName>
    </submittedName>
</protein>
<evidence type="ECO:0000313" key="1">
    <source>
        <dbReference type="EMBL" id="EFH88320.1"/>
    </source>
</evidence>
<keyword evidence="2" id="KW-1185">Reference proteome</keyword>
<dbReference type="EMBL" id="ADVG01000001">
    <property type="protein sequence ID" value="EFH88320.1"/>
    <property type="molecule type" value="Genomic_DNA"/>
</dbReference>
<sequence length="84" mass="8967">MATSEEQEEPSVFFSGVMCFSSRKPQESEGCCHHAALARAQVWLCAFPPLHDAASLLSYRNSLSVKSVLTPAAARLPAAAAMIS</sequence>
<evidence type="ECO:0000313" key="2">
    <source>
        <dbReference type="Proteomes" id="UP000004508"/>
    </source>
</evidence>
<comment type="caution">
    <text evidence="1">The sequence shown here is derived from an EMBL/GenBank/DDBJ whole genome shotgun (WGS) entry which is preliminary data.</text>
</comment>
<dbReference type="InParanoid" id="D6TDH5"/>